<proteinExistence type="predicted"/>
<feature type="region of interest" description="Disordered" evidence="1">
    <location>
        <begin position="34"/>
        <end position="54"/>
    </location>
</feature>
<dbReference type="Proteomes" id="UP001162098">
    <property type="component" value="Segment"/>
</dbReference>
<keyword evidence="2" id="KW-0472">Membrane</keyword>
<keyword evidence="4" id="KW-1185">Reference proteome</keyword>
<accession>A0A7S7YG57</accession>
<feature type="transmembrane region" description="Helical" evidence="2">
    <location>
        <begin position="59"/>
        <end position="80"/>
    </location>
</feature>
<evidence type="ECO:0000256" key="1">
    <source>
        <dbReference type="SAM" id="MobiDB-lite"/>
    </source>
</evidence>
<evidence type="ECO:0000313" key="4">
    <source>
        <dbReference type="Proteomes" id="UP001162098"/>
    </source>
</evidence>
<keyword evidence="2" id="KW-1133">Transmembrane helix</keyword>
<keyword evidence="2" id="KW-0812">Transmembrane</keyword>
<evidence type="ECO:0000256" key="2">
    <source>
        <dbReference type="SAM" id="Phobius"/>
    </source>
</evidence>
<sequence length="88" mass="9116">MSGYTTIDKRGAAFGSEGTMAAPFDHVPVIKRDADEPAPARASVSGVGPTPTPTPSTDYARIGLEIALAGAALVVLVLLWKKYASSEQ</sequence>
<dbReference type="EMBL" id="MW018138">
    <property type="protein sequence ID" value="QPB44577.1"/>
    <property type="molecule type" value="Genomic_DNA"/>
</dbReference>
<dbReference type="KEGG" id="vg:80543773"/>
<protein>
    <submittedName>
        <fullName evidence="3">Uncharacterized protein</fullName>
    </submittedName>
</protein>
<evidence type="ECO:0000313" key="3">
    <source>
        <dbReference type="EMBL" id="QPB44577.1"/>
    </source>
</evidence>
<reference evidence="3 4" key="1">
    <citation type="submission" date="2020-09" db="EMBL/GenBank/DDBJ databases">
        <authorList>
            <person name="Zhang R."/>
            <person name="Garcia K."/>
            <person name="Ogata H."/>
        </authorList>
    </citation>
    <scope>NUCLEOTIDE SEQUENCE [LARGE SCALE GENOMIC DNA]</scope>
    <source>
        <strain evidence="4">stheno</strain>
    </source>
</reference>
<name>A0A7S7YG57_9VIRU</name>
<organism evidence="3 4">
    <name type="scientific">Medusavirus stheno T3</name>
    <dbReference type="NCBI Taxonomy" id="3069717"/>
    <lineage>
        <taxon>Viruses</taxon>
        <taxon>Varidnaviria</taxon>
        <taxon>Bamfordvirae</taxon>
        <taxon>Nucleocytoviricota</taxon>
        <taxon>Megaviricetes</taxon>
        <taxon>Mamonoviridae</taxon>
        <taxon>Medusavirus</taxon>
        <taxon>Medusavirus sthenus</taxon>
    </lineage>
</organism>